<comment type="similarity">
    <text evidence="4">Belongs to the RBT5 family.</text>
</comment>
<evidence type="ECO:0000256" key="8">
    <source>
        <dbReference type="ARBA" id="ARBA00022729"/>
    </source>
</evidence>
<evidence type="ECO:0000256" key="14">
    <source>
        <dbReference type="PROSITE-ProRule" id="PRU01356"/>
    </source>
</evidence>
<evidence type="ECO:0000256" key="15">
    <source>
        <dbReference type="SAM" id="MobiDB-lite"/>
    </source>
</evidence>
<evidence type="ECO:0000313" key="19">
    <source>
        <dbReference type="EMBL" id="PSN67944.1"/>
    </source>
</evidence>
<dbReference type="PANTHER" id="PTHR33048">
    <property type="entry name" value="PTH11-LIKE INTEGRAL MEMBRANE PROTEIN (AFU_ORTHOLOGUE AFUA_5G11245)"/>
    <property type="match status" value="1"/>
</dbReference>
<feature type="domain" description="CFEM" evidence="18">
    <location>
        <begin position="1"/>
        <end position="114"/>
    </location>
</feature>
<feature type="transmembrane region" description="Helical" evidence="16">
    <location>
        <begin position="287"/>
        <end position="308"/>
    </location>
</feature>
<dbReference type="Proteomes" id="UP000240883">
    <property type="component" value="Unassembled WGS sequence"/>
</dbReference>
<dbReference type="PROSITE" id="PS52012">
    <property type="entry name" value="CFEM"/>
    <property type="match status" value="1"/>
</dbReference>
<dbReference type="GO" id="GO:0005576">
    <property type="term" value="C:extracellular region"/>
    <property type="evidence" value="ECO:0007669"/>
    <property type="project" value="UniProtKB-SubCell"/>
</dbReference>
<dbReference type="Pfam" id="PF05730">
    <property type="entry name" value="CFEM"/>
    <property type="match status" value="1"/>
</dbReference>
<feature type="transmembrane region" description="Helical" evidence="16">
    <location>
        <begin position="328"/>
        <end position="347"/>
    </location>
</feature>
<protein>
    <recommendedName>
        <fullName evidence="18">CFEM domain-containing protein</fullName>
    </recommendedName>
</protein>
<evidence type="ECO:0000256" key="10">
    <source>
        <dbReference type="ARBA" id="ARBA00023136"/>
    </source>
</evidence>
<feature type="transmembrane region" description="Helical" evidence="16">
    <location>
        <begin position="168"/>
        <end position="195"/>
    </location>
</feature>
<feature type="signal peptide" evidence="17">
    <location>
        <begin position="1"/>
        <end position="23"/>
    </location>
</feature>
<feature type="region of interest" description="Disordered" evidence="15">
    <location>
        <begin position="420"/>
        <end position="442"/>
    </location>
</feature>
<comment type="caution">
    <text evidence="14">Lacks conserved residue(s) required for the propagation of feature annotation.</text>
</comment>
<evidence type="ECO:0000256" key="9">
    <source>
        <dbReference type="ARBA" id="ARBA00022989"/>
    </source>
</evidence>
<dbReference type="InterPro" id="IPR052337">
    <property type="entry name" value="SAT4-like"/>
</dbReference>
<keyword evidence="6" id="KW-0336">GPI-anchor</keyword>
<evidence type="ECO:0000256" key="11">
    <source>
        <dbReference type="ARBA" id="ARBA00023157"/>
    </source>
</evidence>
<keyword evidence="12" id="KW-0449">Lipoprotein</keyword>
<name>A0A2T2NRC0_CORCC</name>
<accession>A0A2T2NRC0</accession>
<dbReference type="PANTHER" id="PTHR33048:SF143">
    <property type="entry name" value="EXTRACELLULAR MEMBRANE PROTEIN CFEM DOMAIN-CONTAINING PROTEIN-RELATED"/>
    <property type="match status" value="1"/>
</dbReference>
<feature type="compositionally biased region" description="Basic and acidic residues" evidence="15">
    <location>
        <begin position="420"/>
        <end position="430"/>
    </location>
</feature>
<keyword evidence="14" id="KW-0408">Iron</keyword>
<feature type="disulfide bond" evidence="14">
    <location>
        <begin position="55"/>
        <end position="88"/>
    </location>
</feature>
<evidence type="ECO:0000256" key="7">
    <source>
        <dbReference type="ARBA" id="ARBA00022692"/>
    </source>
</evidence>
<keyword evidence="6" id="KW-0325">Glycoprotein</keyword>
<dbReference type="GO" id="GO:0046872">
    <property type="term" value="F:metal ion binding"/>
    <property type="evidence" value="ECO:0007669"/>
    <property type="project" value="UniProtKB-UniRule"/>
</dbReference>
<feature type="chain" id="PRO_5015474661" description="CFEM domain-containing protein" evidence="17">
    <location>
        <begin position="24"/>
        <end position="442"/>
    </location>
</feature>
<dbReference type="GO" id="GO:0098552">
    <property type="term" value="C:side of membrane"/>
    <property type="evidence" value="ECO:0007669"/>
    <property type="project" value="UniProtKB-KW"/>
</dbReference>
<evidence type="ECO:0000256" key="1">
    <source>
        <dbReference type="ARBA" id="ARBA00004141"/>
    </source>
</evidence>
<keyword evidence="7 16" id="KW-0812">Transmembrane</keyword>
<evidence type="ECO:0000256" key="6">
    <source>
        <dbReference type="ARBA" id="ARBA00022622"/>
    </source>
</evidence>
<keyword evidence="14" id="KW-0349">Heme</keyword>
<reference evidence="19 20" key="1">
    <citation type="journal article" date="2018" name="Front. Microbiol.">
        <title>Genome-Wide Analysis of Corynespora cassiicola Leaf Fall Disease Putative Effectors.</title>
        <authorList>
            <person name="Lopez D."/>
            <person name="Ribeiro S."/>
            <person name="Label P."/>
            <person name="Fumanal B."/>
            <person name="Venisse J.S."/>
            <person name="Kohler A."/>
            <person name="de Oliveira R.R."/>
            <person name="Labutti K."/>
            <person name="Lipzen A."/>
            <person name="Lail K."/>
            <person name="Bauer D."/>
            <person name="Ohm R.A."/>
            <person name="Barry K.W."/>
            <person name="Spatafora J."/>
            <person name="Grigoriev I.V."/>
            <person name="Martin F.M."/>
            <person name="Pujade-Renaud V."/>
        </authorList>
    </citation>
    <scope>NUCLEOTIDE SEQUENCE [LARGE SCALE GENOMIC DNA]</scope>
    <source>
        <strain evidence="19 20">Philippines</strain>
    </source>
</reference>
<evidence type="ECO:0000313" key="20">
    <source>
        <dbReference type="Proteomes" id="UP000240883"/>
    </source>
</evidence>
<dbReference type="AlphaFoldDB" id="A0A2T2NRC0"/>
<feature type="transmembrane region" description="Helical" evidence="16">
    <location>
        <begin position="254"/>
        <end position="275"/>
    </location>
</feature>
<evidence type="ECO:0000256" key="16">
    <source>
        <dbReference type="SAM" id="Phobius"/>
    </source>
</evidence>
<keyword evidence="20" id="KW-1185">Reference proteome</keyword>
<comment type="similarity">
    <text evidence="13">Belongs to the SAT4 family.</text>
</comment>
<dbReference type="InterPro" id="IPR008427">
    <property type="entry name" value="Extracellular_membr_CFEM_dom"/>
</dbReference>
<evidence type="ECO:0000256" key="12">
    <source>
        <dbReference type="ARBA" id="ARBA00023288"/>
    </source>
</evidence>
<sequence length="442" mass="48616">MRLSTVLRFAFAVAGSLIQPVLSQASEMPACAAQCLASSLQELPVCDPTDIECICTNPKLNAAIESCVGASCTIKEALTSVNITMTMCGAPVRDNTHVLPLISGISGLFALVAVIVRVLAAGRNFALDDFFVVAAMAGAIPMDVLQLYTGPAGFGRDIWTVPFENLYYILKLVYITQVLYYPVSGFTKMAFLFFYLRIFPREGFRKILYGLIAITAGYIVAFDLAMAFSTWPTSYTWTAWDGEHQGRTISVHNLIYAGGAFNIALDIAILLVPIPELMRLSMSLKKKLAICCIFSVGTFTLVVSCIRVKELARFAKTTNATWDNVPSAYWSMLEINVGIFCACMPAFRRTVARIFPRIFRSSSGVKDPKYENFEATPDSEQSNGKKRVKRSFGASLLETDITKTVDTRVETIAKSHQEDEVHLVDIERMRGPPSTEGADSTK</sequence>
<feature type="transmembrane region" description="Helical" evidence="16">
    <location>
        <begin position="98"/>
        <end position="118"/>
    </location>
</feature>
<dbReference type="InterPro" id="IPR049326">
    <property type="entry name" value="Rhodopsin_dom_fungi"/>
</dbReference>
<keyword evidence="10 16" id="KW-0472">Membrane</keyword>
<organism evidence="19 20">
    <name type="scientific">Corynespora cassiicola Philippines</name>
    <dbReference type="NCBI Taxonomy" id="1448308"/>
    <lineage>
        <taxon>Eukaryota</taxon>
        <taxon>Fungi</taxon>
        <taxon>Dikarya</taxon>
        <taxon>Ascomycota</taxon>
        <taxon>Pezizomycotina</taxon>
        <taxon>Dothideomycetes</taxon>
        <taxon>Pleosporomycetidae</taxon>
        <taxon>Pleosporales</taxon>
        <taxon>Corynesporascaceae</taxon>
        <taxon>Corynespora</taxon>
    </lineage>
</organism>
<feature type="transmembrane region" description="Helical" evidence="16">
    <location>
        <begin position="207"/>
        <end position="228"/>
    </location>
</feature>
<evidence type="ECO:0000256" key="2">
    <source>
        <dbReference type="ARBA" id="ARBA00004589"/>
    </source>
</evidence>
<keyword evidence="8 17" id="KW-0732">Signal</keyword>
<dbReference type="EMBL" id="KZ678134">
    <property type="protein sequence ID" value="PSN67944.1"/>
    <property type="molecule type" value="Genomic_DNA"/>
</dbReference>
<dbReference type="OrthoDB" id="2496787at2759"/>
<keyword evidence="9 16" id="KW-1133">Transmembrane helix</keyword>
<keyword evidence="14" id="KW-0479">Metal-binding</keyword>
<evidence type="ECO:0000259" key="18">
    <source>
        <dbReference type="PROSITE" id="PS52012"/>
    </source>
</evidence>
<evidence type="ECO:0000256" key="4">
    <source>
        <dbReference type="ARBA" id="ARBA00010031"/>
    </source>
</evidence>
<proteinExistence type="inferred from homology"/>
<dbReference type="Pfam" id="PF20684">
    <property type="entry name" value="Fung_rhodopsin"/>
    <property type="match status" value="1"/>
</dbReference>
<evidence type="ECO:0000256" key="5">
    <source>
        <dbReference type="ARBA" id="ARBA00022525"/>
    </source>
</evidence>
<feature type="binding site" description="axial binding residue" evidence="14">
    <location>
        <position position="50"/>
    </location>
    <ligand>
        <name>heme</name>
        <dbReference type="ChEBI" id="CHEBI:30413"/>
    </ligand>
    <ligandPart>
        <name>Fe</name>
        <dbReference type="ChEBI" id="CHEBI:18248"/>
    </ligandPart>
</feature>
<dbReference type="SMART" id="SM00747">
    <property type="entry name" value="CFEM"/>
    <property type="match status" value="1"/>
</dbReference>
<evidence type="ECO:0000256" key="3">
    <source>
        <dbReference type="ARBA" id="ARBA00004613"/>
    </source>
</evidence>
<feature type="disulfide bond" evidence="14">
    <location>
        <begin position="46"/>
        <end position="53"/>
    </location>
</feature>
<gene>
    <name evidence="19" type="ORF">BS50DRAFT_572925</name>
</gene>
<feature type="transmembrane region" description="Helical" evidence="16">
    <location>
        <begin position="130"/>
        <end position="148"/>
    </location>
</feature>
<keyword evidence="11 14" id="KW-1015">Disulfide bond</keyword>
<comment type="subcellular location">
    <subcellularLocation>
        <location evidence="2">Membrane</location>
        <topology evidence="2">Lipid-anchor</topology>
        <topology evidence="2">GPI-anchor</topology>
    </subcellularLocation>
    <subcellularLocation>
        <location evidence="1">Membrane</location>
        <topology evidence="1">Multi-pass membrane protein</topology>
    </subcellularLocation>
    <subcellularLocation>
        <location evidence="3">Secreted</location>
    </subcellularLocation>
</comment>
<keyword evidence="5" id="KW-0964">Secreted</keyword>
<evidence type="ECO:0000256" key="13">
    <source>
        <dbReference type="ARBA" id="ARBA00038359"/>
    </source>
</evidence>
<evidence type="ECO:0000256" key="17">
    <source>
        <dbReference type="SAM" id="SignalP"/>
    </source>
</evidence>